<feature type="region of interest" description="Disordered" evidence="1">
    <location>
        <begin position="94"/>
        <end position="120"/>
    </location>
</feature>
<keyword evidence="3" id="KW-1185">Reference proteome</keyword>
<proteinExistence type="predicted"/>
<protein>
    <submittedName>
        <fullName evidence="2">Uncharacterized protein</fullName>
    </submittedName>
</protein>
<reference evidence="2 3" key="1">
    <citation type="submission" date="2016-04" db="EMBL/GenBank/DDBJ databases">
        <title>A degradative enzymes factory behind the ericoid mycorrhizal symbiosis.</title>
        <authorList>
            <consortium name="DOE Joint Genome Institute"/>
            <person name="Martino E."/>
            <person name="Morin E."/>
            <person name="Grelet G."/>
            <person name="Kuo A."/>
            <person name="Kohler A."/>
            <person name="Daghino S."/>
            <person name="Barry K."/>
            <person name="Choi C."/>
            <person name="Cichocki N."/>
            <person name="Clum A."/>
            <person name="Copeland A."/>
            <person name="Hainaut M."/>
            <person name="Haridas S."/>
            <person name="Labutti K."/>
            <person name="Lindquist E."/>
            <person name="Lipzen A."/>
            <person name="Khouja H.-R."/>
            <person name="Murat C."/>
            <person name="Ohm R."/>
            <person name="Olson A."/>
            <person name="Spatafora J."/>
            <person name="Veneault-Fourrey C."/>
            <person name="Henrissat B."/>
            <person name="Grigoriev I."/>
            <person name="Martin F."/>
            <person name="Perotto S."/>
        </authorList>
    </citation>
    <scope>NUCLEOTIDE SEQUENCE [LARGE SCALE GENOMIC DNA]</scope>
    <source>
        <strain evidence="2 3">E</strain>
    </source>
</reference>
<accession>A0A2J6SEZ8</accession>
<sequence>MTRKSSNKKGGHPRSPSHHGESKTKQPEQSLQKTTEAQTCPYHHSILHLEHTPISGYGQSPMERFITESPSEQSSLFRRPDTGKLSTWKECLCGNSSTTGEQVSAGKGNSEASSHGTKSA</sequence>
<dbReference type="GeneID" id="36590271"/>
<evidence type="ECO:0000313" key="3">
    <source>
        <dbReference type="Proteomes" id="UP000235371"/>
    </source>
</evidence>
<evidence type="ECO:0000256" key="1">
    <source>
        <dbReference type="SAM" id="MobiDB-lite"/>
    </source>
</evidence>
<dbReference type="InParanoid" id="A0A2J6SEZ8"/>
<feature type="compositionally biased region" description="Polar residues" evidence="1">
    <location>
        <begin position="110"/>
        <end position="120"/>
    </location>
</feature>
<dbReference type="EMBL" id="KZ613921">
    <property type="protein sequence ID" value="PMD49348.1"/>
    <property type="molecule type" value="Genomic_DNA"/>
</dbReference>
<dbReference type="Proteomes" id="UP000235371">
    <property type="component" value="Unassembled WGS sequence"/>
</dbReference>
<dbReference type="AlphaFoldDB" id="A0A2J6SEZ8"/>
<dbReference type="OrthoDB" id="3547690at2759"/>
<gene>
    <name evidence="2" type="ORF">K444DRAFT_622917</name>
</gene>
<dbReference type="RefSeq" id="XP_024726252.1">
    <property type="nucleotide sequence ID" value="XM_024882194.1"/>
</dbReference>
<feature type="region of interest" description="Disordered" evidence="1">
    <location>
        <begin position="1"/>
        <end position="81"/>
    </location>
</feature>
<feature type="compositionally biased region" description="Basic residues" evidence="1">
    <location>
        <begin position="1"/>
        <end position="17"/>
    </location>
</feature>
<feature type="compositionally biased region" description="Polar residues" evidence="1">
    <location>
        <begin position="27"/>
        <end position="38"/>
    </location>
</feature>
<organism evidence="2 3">
    <name type="scientific">Hyaloscypha bicolor E</name>
    <dbReference type="NCBI Taxonomy" id="1095630"/>
    <lineage>
        <taxon>Eukaryota</taxon>
        <taxon>Fungi</taxon>
        <taxon>Dikarya</taxon>
        <taxon>Ascomycota</taxon>
        <taxon>Pezizomycotina</taxon>
        <taxon>Leotiomycetes</taxon>
        <taxon>Helotiales</taxon>
        <taxon>Hyaloscyphaceae</taxon>
        <taxon>Hyaloscypha</taxon>
        <taxon>Hyaloscypha bicolor</taxon>
    </lineage>
</organism>
<name>A0A2J6SEZ8_9HELO</name>
<evidence type="ECO:0000313" key="2">
    <source>
        <dbReference type="EMBL" id="PMD49348.1"/>
    </source>
</evidence>